<feature type="compositionally biased region" description="Basic residues" evidence="2">
    <location>
        <begin position="467"/>
        <end position="476"/>
    </location>
</feature>
<reference evidence="3 4" key="1">
    <citation type="submission" date="2024-10" db="EMBL/GenBank/DDBJ databases">
        <title>Updated reference genomes for cyclostephanoid diatoms.</title>
        <authorList>
            <person name="Roberts W.R."/>
            <person name="Alverson A.J."/>
        </authorList>
    </citation>
    <scope>NUCLEOTIDE SEQUENCE [LARGE SCALE GENOMIC DNA]</scope>
    <source>
        <strain evidence="3 4">AJA228-03</strain>
    </source>
</reference>
<keyword evidence="4" id="KW-1185">Reference proteome</keyword>
<gene>
    <name evidence="3" type="ORF">ACHAXA_002719</name>
</gene>
<keyword evidence="1" id="KW-0175">Coiled coil</keyword>
<comment type="caution">
    <text evidence="3">The sequence shown here is derived from an EMBL/GenBank/DDBJ whole genome shotgun (WGS) entry which is preliminary data.</text>
</comment>
<dbReference type="Proteomes" id="UP001530377">
    <property type="component" value="Unassembled WGS sequence"/>
</dbReference>
<evidence type="ECO:0000313" key="4">
    <source>
        <dbReference type="Proteomes" id="UP001530377"/>
    </source>
</evidence>
<evidence type="ECO:0000256" key="1">
    <source>
        <dbReference type="SAM" id="Coils"/>
    </source>
</evidence>
<name>A0ABD3R392_9STRA</name>
<proteinExistence type="predicted"/>
<organism evidence="3 4">
    <name type="scientific">Cyclostephanos tholiformis</name>
    <dbReference type="NCBI Taxonomy" id="382380"/>
    <lineage>
        <taxon>Eukaryota</taxon>
        <taxon>Sar</taxon>
        <taxon>Stramenopiles</taxon>
        <taxon>Ochrophyta</taxon>
        <taxon>Bacillariophyta</taxon>
        <taxon>Coscinodiscophyceae</taxon>
        <taxon>Thalassiosirophycidae</taxon>
        <taxon>Stephanodiscales</taxon>
        <taxon>Stephanodiscaceae</taxon>
        <taxon>Cyclostephanos</taxon>
    </lineage>
</organism>
<feature type="region of interest" description="Disordered" evidence="2">
    <location>
        <begin position="66"/>
        <end position="96"/>
    </location>
</feature>
<evidence type="ECO:0000256" key="2">
    <source>
        <dbReference type="SAM" id="MobiDB-lite"/>
    </source>
</evidence>
<accession>A0ABD3R392</accession>
<sequence>MSGRPPSVGNIHAALKIRGGDWVLGRPGKARRWNYRQPENFEVFSTVAGESDVDEQECEYEYEYYETDDAEEGNDDVGYDSYEEEENNGDASYDDQCQNSELITDDGKYFDRVTEDNLSQWNKDKFFRGWGKRPDAANDERSTAQSTRIAKRVSKSRGLIQVDDGGGGDDEEWDNLFTTPIPAANQDNAQAPSKFRQMKFFSSNTDNWEENENQENGNVKEVDIDDDNSSDHLYETPIPNVNVVNSQPSSMKATKSSQANSSHLWFKPTKMTKKIPSGRKQFRRNSSSNASFIANRFYNRGSPRAARSYKGKSLSIDWLYLYSAPIGNVIQTITRNLAGTMLRWLSTLWLLVRSTIDFLWYGPVEGVTTTGIAMREGGLSRLLISRPVTAMSSVAILGLFSLLIFRRLSDLCREDHSAKDKGVRSDDDEHEYDSSVEEELNFLHREFEAANPFSKKRIANLQSQSITKRKQPLSKLRRGDDRPKSRRGQRQFTIKSIQTWWKERPSQQSIAIIEPLHLHNQQQPLRQEISRLQKKLAVSEQERAVLRQDVQHLQDKLQRVQMEARKLNTQHQRFEKEASMTDQIFSRAVQVERRKSNDEFGKVPESINGVLDRERMLMRGKIAGLERGNMNIWGQNDLDIIKSPNKRIFDGVKIVREIDLDQEDDDDRNWKAL</sequence>
<dbReference type="AlphaFoldDB" id="A0ABD3R392"/>
<protein>
    <submittedName>
        <fullName evidence="3">Uncharacterized protein</fullName>
    </submittedName>
</protein>
<feature type="region of interest" description="Disordered" evidence="2">
    <location>
        <begin position="205"/>
        <end position="235"/>
    </location>
</feature>
<feature type="region of interest" description="Disordered" evidence="2">
    <location>
        <begin position="464"/>
        <end position="489"/>
    </location>
</feature>
<feature type="coiled-coil region" evidence="1">
    <location>
        <begin position="529"/>
        <end position="577"/>
    </location>
</feature>
<feature type="compositionally biased region" description="Acidic residues" evidence="2">
    <location>
        <begin position="66"/>
        <end position="88"/>
    </location>
</feature>
<evidence type="ECO:0000313" key="3">
    <source>
        <dbReference type="EMBL" id="KAL3807459.1"/>
    </source>
</evidence>
<dbReference type="EMBL" id="JALLPB020000627">
    <property type="protein sequence ID" value="KAL3807459.1"/>
    <property type="molecule type" value="Genomic_DNA"/>
</dbReference>